<dbReference type="InterPro" id="IPR043910">
    <property type="entry name" value="DUF5767"/>
</dbReference>
<dbReference type="EMBL" id="MN739668">
    <property type="protein sequence ID" value="QHT19607.1"/>
    <property type="molecule type" value="Genomic_DNA"/>
</dbReference>
<feature type="region of interest" description="Disordered" evidence="1">
    <location>
        <begin position="330"/>
        <end position="476"/>
    </location>
</feature>
<feature type="compositionally biased region" description="Polar residues" evidence="1">
    <location>
        <begin position="424"/>
        <end position="445"/>
    </location>
</feature>
<feature type="compositionally biased region" description="Polar residues" evidence="1">
    <location>
        <begin position="362"/>
        <end position="378"/>
    </location>
</feature>
<organism evidence="2">
    <name type="scientific">viral metagenome</name>
    <dbReference type="NCBI Taxonomy" id="1070528"/>
    <lineage>
        <taxon>unclassified sequences</taxon>
        <taxon>metagenomes</taxon>
        <taxon>organismal metagenomes</taxon>
    </lineage>
</organism>
<feature type="compositionally biased region" description="Basic and acidic residues" evidence="1">
    <location>
        <begin position="392"/>
        <end position="412"/>
    </location>
</feature>
<evidence type="ECO:0000256" key="1">
    <source>
        <dbReference type="SAM" id="MobiDB-lite"/>
    </source>
</evidence>
<dbReference type="Pfam" id="PF19071">
    <property type="entry name" value="DUF5767"/>
    <property type="match status" value="1"/>
</dbReference>
<sequence>MDSEIIDISNLKFEDEAQININSGGRSNLRSANFGGGIELLMNDKVKESVGKQTSDIDIEDLNNLENELNNLADVSSEPSSSFQPRSDFFNIGKLNEDSTHKVRFDEGPSIGEATASTNNPNSKTWDGFAKFNDIPVNPDKHIAPQPQLSKEEMLREKFKYLRKLEALEKKGVELSKKYTMESPLLEMQGEYETIMEEKAKQNSVKFQGNMMMAIINGIEFLNGRFDPFDIKLDGWGEQINENITDYDEIFGELYDKYKSRASMAPELKLLFQLGGGAMMVHMTNTMFKSAMPGMDDILRQNPDLMRQFQSAAVNSMGQSNPGFSGFMNGIVNPEPEVPMGRGPPPPMQTQGPFAAPPSVSRGGNNSYAPRPNFSSNGVRMDDGINIQENFARPDEAERSARRPASRPEMKGPSDISEILSGLKTKTINIQEPAGQNNDSSTISISDLKELQSDGNMPKKSKRRQKSDKNTVSLDI</sequence>
<dbReference type="AlphaFoldDB" id="A0A6C0DS40"/>
<accession>A0A6C0DS40</accession>
<evidence type="ECO:0000313" key="2">
    <source>
        <dbReference type="EMBL" id="QHT19607.1"/>
    </source>
</evidence>
<protein>
    <submittedName>
        <fullName evidence="2">Uncharacterized protein</fullName>
    </submittedName>
</protein>
<proteinExistence type="predicted"/>
<name>A0A6C0DS40_9ZZZZ</name>
<reference evidence="2" key="1">
    <citation type="journal article" date="2020" name="Nature">
        <title>Giant virus diversity and host interactions through global metagenomics.</title>
        <authorList>
            <person name="Schulz F."/>
            <person name="Roux S."/>
            <person name="Paez-Espino D."/>
            <person name="Jungbluth S."/>
            <person name="Walsh D.A."/>
            <person name="Denef V.J."/>
            <person name="McMahon K.D."/>
            <person name="Konstantinidis K.T."/>
            <person name="Eloe-Fadrosh E.A."/>
            <person name="Kyrpides N.C."/>
            <person name="Woyke T."/>
        </authorList>
    </citation>
    <scope>NUCLEOTIDE SEQUENCE</scope>
    <source>
        <strain evidence="2">GVMAG-M-3300023174-5</strain>
    </source>
</reference>